<keyword evidence="2" id="KW-1185">Reference proteome</keyword>
<reference evidence="1 2" key="1">
    <citation type="journal article" date="2019" name="G3 (Bethesda)">
        <title>Sequencing of a Wild Apple (Malus baccata) Genome Unravels the Differences Between Cultivated and Wild Apple Species Regarding Disease Resistance and Cold Tolerance.</title>
        <authorList>
            <person name="Chen X."/>
        </authorList>
    </citation>
    <scope>NUCLEOTIDE SEQUENCE [LARGE SCALE GENOMIC DNA]</scope>
    <source>
        <strain evidence="2">cv. Shandingzi</strain>
        <tissue evidence="1">Leaves</tissue>
    </source>
</reference>
<name>A0A540MS76_MALBA</name>
<gene>
    <name evidence="1" type="ORF">C1H46_012767</name>
</gene>
<comment type="caution">
    <text evidence="1">The sequence shown here is derived from an EMBL/GenBank/DDBJ whole genome shotgun (WGS) entry which is preliminary data.</text>
</comment>
<sequence length="74" mass="7951">MAFVTPGCRPARVGPGIQGISGSGRVRLVSEHGFVQSILRIILNSRSVSVMTLFGCHDFWICCLSAQLCKSLSV</sequence>
<evidence type="ECO:0000313" key="1">
    <source>
        <dbReference type="EMBL" id="TQE01628.1"/>
    </source>
</evidence>
<proteinExistence type="predicted"/>
<evidence type="ECO:0000313" key="2">
    <source>
        <dbReference type="Proteomes" id="UP000315295"/>
    </source>
</evidence>
<accession>A0A540MS76</accession>
<protein>
    <submittedName>
        <fullName evidence="1">Uncharacterized protein</fullName>
    </submittedName>
</protein>
<dbReference type="EMBL" id="VIEB01000191">
    <property type="protein sequence ID" value="TQE01628.1"/>
    <property type="molecule type" value="Genomic_DNA"/>
</dbReference>
<dbReference type="Proteomes" id="UP000315295">
    <property type="component" value="Unassembled WGS sequence"/>
</dbReference>
<organism evidence="1 2">
    <name type="scientific">Malus baccata</name>
    <name type="common">Siberian crab apple</name>
    <name type="synonym">Pyrus baccata</name>
    <dbReference type="NCBI Taxonomy" id="106549"/>
    <lineage>
        <taxon>Eukaryota</taxon>
        <taxon>Viridiplantae</taxon>
        <taxon>Streptophyta</taxon>
        <taxon>Embryophyta</taxon>
        <taxon>Tracheophyta</taxon>
        <taxon>Spermatophyta</taxon>
        <taxon>Magnoliopsida</taxon>
        <taxon>eudicotyledons</taxon>
        <taxon>Gunneridae</taxon>
        <taxon>Pentapetalae</taxon>
        <taxon>rosids</taxon>
        <taxon>fabids</taxon>
        <taxon>Rosales</taxon>
        <taxon>Rosaceae</taxon>
        <taxon>Amygdaloideae</taxon>
        <taxon>Maleae</taxon>
        <taxon>Malus</taxon>
    </lineage>
</organism>
<dbReference type="AlphaFoldDB" id="A0A540MS76"/>